<accession>A0A9J5YFB9</accession>
<feature type="compositionally biased region" description="Acidic residues" evidence="1">
    <location>
        <begin position="130"/>
        <end position="161"/>
    </location>
</feature>
<protein>
    <submittedName>
        <fullName evidence="2">Uncharacterized protein</fullName>
    </submittedName>
</protein>
<evidence type="ECO:0000313" key="2">
    <source>
        <dbReference type="EMBL" id="KAG5598789.1"/>
    </source>
</evidence>
<evidence type="ECO:0000256" key="1">
    <source>
        <dbReference type="SAM" id="MobiDB-lite"/>
    </source>
</evidence>
<organism evidence="2 3">
    <name type="scientific">Solanum commersonii</name>
    <name type="common">Commerson's wild potato</name>
    <name type="synonym">Commerson's nightshade</name>
    <dbReference type="NCBI Taxonomy" id="4109"/>
    <lineage>
        <taxon>Eukaryota</taxon>
        <taxon>Viridiplantae</taxon>
        <taxon>Streptophyta</taxon>
        <taxon>Embryophyta</taxon>
        <taxon>Tracheophyta</taxon>
        <taxon>Spermatophyta</taxon>
        <taxon>Magnoliopsida</taxon>
        <taxon>eudicotyledons</taxon>
        <taxon>Gunneridae</taxon>
        <taxon>Pentapetalae</taxon>
        <taxon>asterids</taxon>
        <taxon>lamiids</taxon>
        <taxon>Solanales</taxon>
        <taxon>Solanaceae</taxon>
        <taxon>Solanoideae</taxon>
        <taxon>Solaneae</taxon>
        <taxon>Solanum</taxon>
    </lineage>
</organism>
<gene>
    <name evidence="2" type="ORF">H5410_030159</name>
</gene>
<name>A0A9J5YFB9_SOLCO</name>
<dbReference type="EMBL" id="JACXVP010000006">
    <property type="protein sequence ID" value="KAG5598789.1"/>
    <property type="molecule type" value="Genomic_DNA"/>
</dbReference>
<evidence type="ECO:0000313" key="3">
    <source>
        <dbReference type="Proteomes" id="UP000824120"/>
    </source>
</evidence>
<sequence length="161" mass="18901">MESKDLQILNSSEIEVDPTLLNYAFIAITEDKNDIDAIMPVDFFMRVRDAIRLMKVLASPIDIDCPFMDFMGTLVDDLREYSVRACPECWRLFCVSCICLHLGVICENYQFSRQLNLFYSQQHYRGYHDELEEDEEEEEEDEDDDDEGEEEEREGEGEETP</sequence>
<dbReference type="AlphaFoldDB" id="A0A9J5YFB9"/>
<keyword evidence="3" id="KW-1185">Reference proteome</keyword>
<dbReference type="Proteomes" id="UP000824120">
    <property type="component" value="Chromosome 6"/>
</dbReference>
<reference evidence="2 3" key="1">
    <citation type="submission" date="2020-09" db="EMBL/GenBank/DDBJ databases">
        <title>De no assembly of potato wild relative species, Solanum commersonii.</title>
        <authorList>
            <person name="Cho K."/>
        </authorList>
    </citation>
    <scope>NUCLEOTIDE SEQUENCE [LARGE SCALE GENOMIC DNA]</scope>
    <source>
        <strain evidence="2">LZ3.2</strain>
        <tissue evidence="2">Leaf</tissue>
    </source>
</reference>
<feature type="region of interest" description="Disordered" evidence="1">
    <location>
        <begin position="128"/>
        <end position="161"/>
    </location>
</feature>
<dbReference type="OrthoDB" id="1668875at2759"/>
<proteinExistence type="predicted"/>
<comment type="caution">
    <text evidence="2">The sequence shown here is derived from an EMBL/GenBank/DDBJ whole genome shotgun (WGS) entry which is preliminary data.</text>
</comment>